<keyword evidence="2" id="KW-1185">Reference proteome</keyword>
<evidence type="ECO:0000313" key="2">
    <source>
        <dbReference type="Proteomes" id="UP000805704"/>
    </source>
</evidence>
<name>A0ACB7FA35_NIBAL</name>
<accession>A0ACB7FA35</accession>
<organism evidence="1 2">
    <name type="scientific">Nibea albiflora</name>
    <name type="common">Yellow drum</name>
    <name type="synonym">Corvina albiflora</name>
    <dbReference type="NCBI Taxonomy" id="240163"/>
    <lineage>
        <taxon>Eukaryota</taxon>
        <taxon>Metazoa</taxon>
        <taxon>Chordata</taxon>
        <taxon>Craniata</taxon>
        <taxon>Vertebrata</taxon>
        <taxon>Euteleostomi</taxon>
        <taxon>Actinopterygii</taxon>
        <taxon>Neopterygii</taxon>
        <taxon>Teleostei</taxon>
        <taxon>Neoteleostei</taxon>
        <taxon>Acanthomorphata</taxon>
        <taxon>Eupercaria</taxon>
        <taxon>Sciaenidae</taxon>
        <taxon>Nibea</taxon>
    </lineage>
</organism>
<reference evidence="1" key="1">
    <citation type="submission" date="2020-04" db="EMBL/GenBank/DDBJ databases">
        <title>A chromosome-scale assembly and high-density genetic map of the yellow drum (Nibea albiflora) genome.</title>
        <authorList>
            <person name="Xu D."/>
            <person name="Zhang W."/>
            <person name="Chen R."/>
            <person name="Tan P."/>
            <person name="Wang L."/>
            <person name="Song H."/>
            <person name="Tian L."/>
            <person name="Zhu Q."/>
            <person name="Wang B."/>
        </authorList>
    </citation>
    <scope>NUCLEOTIDE SEQUENCE</scope>
    <source>
        <strain evidence="1">ZJHYS-2018</strain>
    </source>
</reference>
<protein>
    <submittedName>
        <fullName evidence="1">Bone morphogenetic protein 2</fullName>
    </submittedName>
</protein>
<comment type="caution">
    <text evidence="1">The sequence shown here is derived from an EMBL/GenBank/DDBJ whole genome shotgun (WGS) entry which is preliminary data.</text>
</comment>
<gene>
    <name evidence="1" type="primary">BMP2</name>
    <name evidence="1" type="ORF">GBF38_005845</name>
</gene>
<proteinExistence type="predicted"/>
<evidence type="ECO:0000313" key="1">
    <source>
        <dbReference type="EMBL" id="KAG8011171.1"/>
    </source>
</evidence>
<sequence length="595" mass="67555">MVAVVRSLMVLLLAQVLLEGATGLIPEVGRRKYSESGKQTPEQSESFLNEFELRLLNMFGLRRRPTPSKQAVVPQYMVDLYRMHSANGDHSTKRPKSMGKHAERAASKANTIRSFHHEESMEALARLKGKTTQQFYFNLTSVPNEELITSAELRIYRDQVMGAAAPNNSSRNSSDITPAGGFHRINIYEIFGVPANREPLARLLDTRLVQDSLSRWESFDVSPAVSQWTSGNGHNHGFMVEVLHPEEGEMNGEHAQRRSRHVRVSRSLHQDQDSWPQARPLLVTYGHDGRGDSVLHTREKRQAALRKQRRKHQHKASCKRHALYVDFRDVGWNEWIVAPPGYSAFYCHGECPFPLADHLNSTNHAIVQTLVNSVNSNIPRACCVPTDLSPISLLYLDEYEKVILKNYQDMVVEGCGCRAMITAAEYGETSWELAVHVDQKHGDESMKFKMRVKGDLHIGGLMLKLVEKIKAPQDWSDHALWWDQRKCWLLKTHWTLDKYGIQADADLRYTPQHKPLLLQLPNMKTIKMTVSFSSVVFKAVSEICQTLNIRRSEELSLLKPPYDPSKKKKKKDKNSAHDDIWDIDLLSGGPGGTGV</sequence>
<dbReference type="EMBL" id="CM024802">
    <property type="protein sequence ID" value="KAG8011171.1"/>
    <property type="molecule type" value="Genomic_DNA"/>
</dbReference>
<dbReference type="Proteomes" id="UP000805704">
    <property type="component" value="Chromosome 14"/>
</dbReference>